<evidence type="ECO:0000256" key="2">
    <source>
        <dbReference type="ARBA" id="ARBA00022475"/>
    </source>
</evidence>
<dbReference type="Pfam" id="PF01943">
    <property type="entry name" value="Polysacc_synt"/>
    <property type="match status" value="1"/>
</dbReference>
<feature type="transmembrane region" description="Helical" evidence="6">
    <location>
        <begin position="169"/>
        <end position="188"/>
    </location>
</feature>
<evidence type="ECO:0000313" key="8">
    <source>
        <dbReference type="Proteomes" id="UP000321899"/>
    </source>
</evidence>
<evidence type="ECO:0000313" key="7">
    <source>
        <dbReference type="EMBL" id="TYT75804.1"/>
    </source>
</evidence>
<keyword evidence="5 6" id="KW-0472">Membrane</keyword>
<comment type="caution">
    <text evidence="7">The sequence shown here is derived from an EMBL/GenBank/DDBJ whole genome shotgun (WGS) entry which is preliminary data.</text>
</comment>
<dbReference type="AlphaFoldDB" id="A0A5Q4VDM7"/>
<dbReference type="GO" id="GO:0005886">
    <property type="term" value="C:plasma membrane"/>
    <property type="evidence" value="ECO:0007669"/>
    <property type="project" value="UniProtKB-SubCell"/>
</dbReference>
<evidence type="ECO:0000256" key="4">
    <source>
        <dbReference type="ARBA" id="ARBA00022989"/>
    </source>
</evidence>
<protein>
    <submittedName>
        <fullName evidence="7">Oligosaccharide flippase family protein</fullName>
    </submittedName>
</protein>
<feature type="transmembrane region" description="Helical" evidence="6">
    <location>
        <begin position="269"/>
        <end position="291"/>
    </location>
</feature>
<evidence type="ECO:0000256" key="1">
    <source>
        <dbReference type="ARBA" id="ARBA00004651"/>
    </source>
</evidence>
<keyword evidence="4 6" id="KW-1133">Transmembrane helix</keyword>
<dbReference type="PANTHER" id="PTHR30250:SF11">
    <property type="entry name" value="O-ANTIGEN TRANSPORTER-RELATED"/>
    <property type="match status" value="1"/>
</dbReference>
<dbReference type="PANTHER" id="PTHR30250">
    <property type="entry name" value="PST FAMILY PREDICTED COLANIC ACID TRANSPORTER"/>
    <property type="match status" value="1"/>
</dbReference>
<dbReference type="EMBL" id="VDMB01000002">
    <property type="protein sequence ID" value="TYT75804.1"/>
    <property type="molecule type" value="Genomic_DNA"/>
</dbReference>
<gene>
    <name evidence="7" type="ORF">FIM25_02550</name>
</gene>
<dbReference type="InterPro" id="IPR002797">
    <property type="entry name" value="Polysacc_synth"/>
</dbReference>
<comment type="subcellular location">
    <subcellularLocation>
        <location evidence="1">Cell membrane</location>
        <topology evidence="1">Multi-pass membrane protein</topology>
    </subcellularLocation>
</comment>
<feature type="transmembrane region" description="Helical" evidence="6">
    <location>
        <begin position="312"/>
        <end position="331"/>
    </location>
</feature>
<dbReference type="Proteomes" id="UP000321899">
    <property type="component" value="Unassembled WGS sequence"/>
</dbReference>
<feature type="transmembrane region" description="Helical" evidence="6">
    <location>
        <begin position="408"/>
        <end position="430"/>
    </location>
</feature>
<evidence type="ECO:0000256" key="6">
    <source>
        <dbReference type="SAM" id="Phobius"/>
    </source>
</evidence>
<proteinExistence type="predicted"/>
<evidence type="ECO:0000256" key="5">
    <source>
        <dbReference type="ARBA" id="ARBA00023136"/>
    </source>
</evidence>
<feature type="transmembrane region" description="Helical" evidence="6">
    <location>
        <begin position="351"/>
        <end position="371"/>
    </location>
</feature>
<reference evidence="7 8" key="1">
    <citation type="submission" date="2019-06" db="EMBL/GenBank/DDBJ databases">
        <title>Desulfobotulus mexicanus sp. nov., a novel sulfate-reducing bacterium isolated from the sediment of an alkaline crater lake in Mexico.</title>
        <authorList>
            <person name="Hirschler-Rea A."/>
        </authorList>
    </citation>
    <scope>NUCLEOTIDE SEQUENCE [LARGE SCALE GENOMIC DNA]</scope>
    <source>
        <strain evidence="7 8">PAR22N</strain>
    </source>
</reference>
<keyword evidence="3 6" id="KW-0812">Transmembrane</keyword>
<sequence>MDKSIVEILSKKAENKLFLTSSAAILLLKVVSIMFSILTTVILARILGPTGFGQYSFVLAVASVATLPAYAGISTLAMRETAAAYATQQWGLAKGVLKWTLRIALVQSLFVSAFLAVLLFIFSDQVSSSEYWAALWGIILIPTLTLSVLRTAFMRGIGEPVKGISVEALVKPGVLIIGVSVASVAHWLTPATAIAWNVVSCIVAICLGFWWFQRLKAPEIYTHPPEYHASIWWRSVGTLALLVGSQQIIKYTDIILLGLFTTASHVGQYRIAVQAADITLFVLMGITMVLGPRVAALHATGDYRSLQRLVTLTSRISALAALLALLMLLFMGEWLIRMVFGINYEDTITPLLILATGQLSFAWFGISLTLLKMTGQERASLKVLGLAAIVNALLNIALIPLLGMIGAALATAITLVWGYAMLSWTAYRLLGLHSTPFRIWHGREAIR</sequence>
<keyword evidence="8" id="KW-1185">Reference proteome</keyword>
<feature type="transmembrane region" description="Helical" evidence="6">
    <location>
        <begin position="194"/>
        <end position="212"/>
    </location>
</feature>
<dbReference type="OrthoDB" id="5240734at2"/>
<accession>A0A5Q4VDM7</accession>
<feature type="transmembrane region" description="Helical" evidence="6">
    <location>
        <begin position="55"/>
        <end position="78"/>
    </location>
</feature>
<keyword evidence="2" id="KW-1003">Cell membrane</keyword>
<evidence type="ECO:0000256" key="3">
    <source>
        <dbReference type="ARBA" id="ARBA00022692"/>
    </source>
</evidence>
<organism evidence="7 8">
    <name type="scientific">Desulfobotulus mexicanus</name>
    <dbReference type="NCBI Taxonomy" id="2586642"/>
    <lineage>
        <taxon>Bacteria</taxon>
        <taxon>Pseudomonadati</taxon>
        <taxon>Thermodesulfobacteriota</taxon>
        <taxon>Desulfobacteria</taxon>
        <taxon>Desulfobacterales</taxon>
        <taxon>Desulfobacteraceae</taxon>
        <taxon>Desulfobotulus</taxon>
    </lineage>
</organism>
<feature type="transmembrane region" description="Helical" evidence="6">
    <location>
        <begin position="21"/>
        <end position="43"/>
    </location>
</feature>
<feature type="transmembrane region" description="Helical" evidence="6">
    <location>
        <begin position="383"/>
        <end position="402"/>
    </location>
</feature>
<feature type="transmembrane region" description="Helical" evidence="6">
    <location>
        <begin position="99"/>
        <end position="122"/>
    </location>
</feature>
<dbReference type="InterPro" id="IPR050833">
    <property type="entry name" value="Poly_Biosynth_Transport"/>
</dbReference>
<name>A0A5Q4VDM7_9BACT</name>
<feature type="transmembrane region" description="Helical" evidence="6">
    <location>
        <begin position="134"/>
        <end position="157"/>
    </location>
</feature>